<organism evidence="1 2">
    <name type="scientific">Prochlorococcus marinus str. PAC1</name>
    <dbReference type="NCBI Taxonomy" id="59924"/>
    <lineage>
        <taxon>Bacteria</taxon>
        <taxon>Bacillati</taxon>
        <taxon>Cyanobacteriota</taxon>
        <taxon>Cyanophyceae</taxon>
        <taxon>Synechococcales</taxon>
        <taxon>Prochlorococcaceae</taxon>
        <taxon>Prochlorococcus</taxon>
    </lineage>
</organism>
<dbReference type="Proteomes" id="UP000030392">
    <property type="component" value="Unassembled WGS sequence"/>
</dbReference>
<dbReference type="EMBL" id="JNAX01000012">
    <property type="protein sequence ID" value="KGG20347.1"/>
    <property type="molecule type" value="Genomic_DNA"/>
</dbReference>
<proteinExistence type="predicted"/>
<evidence type="ECO:0000313" key="2">
    <source>
        <dbReference type="Proteomes" id="UP000030392"/>
    </source>
</evidence>
<dbReference type="AlphaFoldDB" id="A0A0A2C485"/>
<reference evidence="2" key="1">
    <citation type="journal article" date="2014" name="Sci. Data">
        <title>Genomes of diverse isolates of the marine cyanobacterium Prochlorococcus.</title>
        <authorList>
            <person name="Biller S."/>
            <person name="Berube P."/>
            <person name="Thompson J."/>
            <person name="Kelly L."/>
            <person name="Roggensack S."/>
            <person name="Awad L."/>
            <person name="Roache-Johnson K."/>
            <person name="Ding H."/>
            <person name="Giovannoni S.J."/>
            <person name="Moore L.R."/>
            <person name="Chisholm S.W."/>
        </authorList>
    </citation>
    <scope>NUCLEOTIDE SEQUENCE [LARGE SCALE GENOMIC DNA]</scope>
    <source>
        <strain evidence="2">PAC1</strain>
    </source>
</reference>
<gene>
    <name evidence="1" type="ORF">EV03_1309</name>
</gene>
<protein>
    <submittedName>
        <fullName evidence="1">Uncharacterized protein</fullName>
    </submittedName>
</protein>
<sequence>MPYEKNKTAYQDDEWFARQRNMLDVRTWNRDLINQTFYQTCQDNRDKYRTIRFKWNPFVESLKPMISDPIDGAPPDGMKPVPVGALQRAAQMTNMSMFNIR</sequence>
<dbReference type="RefSeq" id="WP_036906306.1">
    <property type="nucleotide sequence ID" value="NZ_CP138967.1"/>
</dbReference>
<name>A0A0A2C485_PROMR</name>
<evidence type="ECO:0000313" key="1">
    <source>
        <dbReference type="EMBL" id="KGG20347.1"/>
    </source>
</evidence>
<accession>A0A0A2C485</accession>
<comment type="caution">
    <text evidence="1">The sequence shown here is derived from an EMBL/GenBank/DDBJ whole genome shotgun (WGS) entry which is preliminary data.</text>
</comment>